<sequence length="340" mass="36950">MLLGQGCLGGSSQPAKGPDGGVFKSVDRGTAWTQKKVLIEGAKGVSIGDAVVTTLAFDPQDRLSLYAGTEDRGLLTSLDGGDSWQTAKGLPKSRVESVAVDPKDKCTVYVTVANQIYKTVNCGRDWSRAWFDPKTDKVFTRVLVDWFNPTIIYVGSSDGDIFKSTDAAQNFLVAKRAEASVTSIAMDPRDSRAVWVGTKGDGIWKTMDGGQTWLPVKKQLADFDNARRPSQIVIDTQDANMVYEVSKYGILTTKDGGETWTPMQLTSPPNTVEIRSLSVNPRNNQEIQYVTQNALVFSSDGGTTWNSKKLPSARIANVLLTDPQDGKILYLGMGVAPKQN</sequence>
<evidence type="ECO:0000313" key="5">
    <source>
        <dbReference type="Proteomes" id="UP000176603"/>
    </source>
</evidence>
<dbReference type="InterPro" id="IPR015943">
    <property type="entry name" value="WD40/YVTN_repeat-like_dom_sf"/>
</dbReference>
<dbReference type="PANTHER" id="PTHR43739:SF5">
    <property type="entry name" value="EXO-ALPHA-SIALIDASE"/>
    <property type="match status" value="1"/>
</dbReference>
<keyword evidence="1" id="KW-0677">Repeat</keyword>
<dbReference type="Pfam" id="PF15902">
    <property type="entry name" value="Sortilin-Vps10"/>
    <property type="match status" value="1"/>
</dbReference>
<evidence type="ECO:0000256" key="2">
    <source>
        <dbReference type="SAM" id="MobiDB-lite"/>
    </source>
</evidence>
<feature type="region of interest" description="Disordered" evidence="2">
    <location>
        <begin position="1"/>
        <end position="21"/>
    </location>
</feature>
<dbReference type="EMBL" id="MGEH01000014">
    <property type="protein sequence ID" value="OGL79286.1"/>
    <property type="molecule type" value="Genomic_DNA"/>
</dbReference>
<dbReference type="Gene3D" id="2.130.10.10">
    <property type="entry name" value="YVTN repeat-like/Quinoprotein amine dehydrogenase"/>
    <property type="match status" value="2"/>
</dbReference>
<protein>
    <recommendedName>
        <fullName evidence="3">Sortilin N-terminal domain-containing protein</fullName>
    </recommendedName>
</protein>
<proteinExistence type="predicted"/>
<dbReference type="InterPro" id="IPR031778">
    <property type="entry name" value="Sortilin_N"/>
</dbReference>
<dbReference type="Proteomes" id="UP000176603">
    <property type="component" value="Unassembled WGS sequence"/>
</dbReference>
<accession>A0A1F7ULY0</accession>
<dbReference type="STRING" id="1802399.A3E39_02175"/>
<gene>
    <name evidence="4" type="ORF">A3E39_02175</name>
</gene>
<dbReference type="SUPFAM" id="SSF110296">
    <property type="entry name" value="Oligoxyloglucan reducing end-specific cellobiohydrolase"/>
    <property type="match status" value="1"/>
</dbReference>
<dbReference type="PANTHER" id="PTHR43739">
    <property type="entry name" value="XYLOGLUCANASE (EUROFUNG)"/>
    <property type="match status" value="1"/>
</dbReference>
<evidence type="ECO:0000256" key="1">
    <source>
        <dbReference type="ARBA" id="ARBA00022737"/>
    </source>
</evidence>
<organism evidence="4 5">
    <name type="scientific">Candidatus Uhrbacteria bacterium RIFCSPHIGHO2_12_FULL_60_25</name>
    <dbReference type="NCBI Taxonomy" id="1802399"/>
    <lineage>
        <taxon>Bacteria</taxon>
        <taxon>Candidatus Uhriibacteriota</taxon>
    </lineage>
</organism>
<evidence type="ECO:0000313" key="4">
    <source>
        <dbReference type="EMBL" id="OGL79286.1"/>
    </source>
</evidence>
<feature type="compositionally biased region" description="Low complexity" evidence="2">
    <location>
        <begin position="1"/>
        <end position="13"/>
    </location>
</feature>
<reference evidence="4 5" key="1">
    <citation type="journal article" date="2016" name="Nat. Commun.">
        <title>Thousands of microbial genomes shed light on interconnected biogeochemical processes in an aquifer system.</title>
        <authorList>
            <person name="Anantharaman K."/>
            <person name="Brown C.T."/>
            <person name="Hug L.A."/>
            <person name="Sharon I."/>
            <person name="Castelle C.J."/>
            <person name="Probst A.J."/>
            <person name="Thomas B.C."/>
            <person name="Singh A."/>
            <person name="Wilkins M.J."/>
            <person name="Karaoz U."/>
            <person name="Brodie E.L."/>
            <person name="Williams K.H."/>
            <person name="Hubbard S.S."/>
            <person name="Banfield J.F."/>
        </authorList>
    </citation>
    <scope>NUCLEOTIDE SEQUENCE [LARGE SCALE GENOMIC DNA]</scope>
</reference>
<evidence type="ECO:0000259" key="3">
    <source>
        <dbReference type="Pfam" id="PF15902"/>
    </source>
</evidence>
<comment type="caution">
    <text evidence="4">The sequence shown here is derived from an EMBL/GenBank/DDBJ whole genome shotgun (WGS) entry which is preliminary data.</text>
</comment>
<feature type="domain" description="Sortilin N-terminal" evidence="3">
    <location>
        <begin position="203"/>
        <end position="307"/>
    </location>
</feature>
<dbReference type="AlphaFoldDB" id="A0A1F7ULY0"/>
<dbReference type="InterPro" id="IPR052025">
    <property type="entry name" value="Xyloglucanase_GH74"/>
</dbReference>
<name>A0A1F7ULY0_9BACT</name>
<dbReference type="GO" id="GO:0010411">
    <property type="term" value="P:xyloglucan metabolic process"/>
    <property type="evidence" value="ECO:0007669"/>
    <property type="project" value="TreeGrafter"/>
</dbReference>